<evidence type="ECO:0000313" key="2">
    <source>
        <dbReference type="Proteomes" id="UP000663845"/>
    </source>
</evidence>
<name>A0A815WY83_9BILA</name>
<sequence>MSTIIVNEIPSKQLVFEAMNETVIIVEKNIQAYIEIATAKKTKILSQKNKFNKLPTVETVMNAIENRQRNMVQRAQYIMEQKIKILFLDKNEPQFFLHLIDRKFRLIDDLEHQILT</sequence>
<gene>
    <name evidence="1" type="ORF">JYZ213_LOCUS46269</name>
</gene>
<dbReference type="AlphaFoldDB" id="A0A815WY83"/>
<dbReference type="Proteomes" id="UP000663845">
    <property type="component" value="Unassembled WGS sequence"/>
</dbReference>
<evidence type="ECO:0000313" key="1">
    <source>
        <dbReference type="EMBL" id="CAF1550371.1"/>
    </source>
</evidence>
<reference evidence="1" key="1">
    <citation type="submission" date="2021-02" db="EMBL/GenBank/DDBJ databases">
        <authorList>
            <person name="Nowell W R."/>
        </authorList>
    </citation>
    <scope>NUCLEOTIDE SEQUENCE</scope>
</reference>
<feature type="non-terminal residue" evidence="1">
    <location>
        <position position="116"/>
    </location>
</feature>
<accession>A0A815WY83</accession>
<protein>
    <submittedName>
        <fullName evidence="1">Uncharacterized protein</fullName>
    </submittedName>
</protein>
<organism evidence="1 2">
    <name type="scientific">Adineta steineri</name>
    <dbReference type="NCBI Taxonomy" id="433720"/>
    <lineage>
        <taxon>Eukaryota</taxon>
        <taxon>Metazoa</taxon>
        <taxon>Spiralia</taxon>
        <taxon>Gnathifera</taxon>
        <taxon>Rotifera</taxon>
        <taxon>Eurotatoria</taxon>
        <taxon>Bdelloidea</taxon>
        <taxon>Adinetida</taxon>
        <taxon>Adinetidae</taxon>
        <taxon>Adineta</taxon>
    </lineage>
</organism>
<proteinExistence type="predicted"/>
<comment type="caution">
    <text evidence="1">The sequence shown here is derived from an EMBL/GenBank/DDBJ whole genome shotgun (WGS) entry which is preliminary data.</text>
</comment>
<dbReference type="EMBL" id="CAJNOG010005357">
    <property type="protein sequence ID" value="CAF1550371.1"/>
    <property type="molecule type" value="Genomic_DNA"/>
</dbReference>